<dbReference type="Gene3D" id="1.20.1720.10">
    <property type="entry name" value="Multidrug resistance protein D"/>
    <property type="match status" value="1"/>
</dbReference>
<dbReference type="GO" id="GO:0005886">
    <property type="term" value="C:plasma membrane"/>
    <property type="evidence" value="ECO:0007669"/>
    <property type="project" value="UniProtKB-SubCell"/>
</dbReference>
<dbReference type="AlphaFoldDB" id="A0A2P8IFJ0"/>
<comment type="caution">
    <text evidence="9">The sequence shown here is derived from an EMBL/GenBank/DDBJ whole genome shotgun (WGS) entry which is preliminary data.</text>
</comment>
<protein>
    <submittedName>
        <fullName evidence="9">EmrB/QacA subfamily drug resistance transporter</fullName>
    </submittedName>
</protein>
<evidence type="ECO:0000313" key="10">
    <source>
        <dbReference type="Proteomes" id="UP000241118"/>
    </source>
</evidence>
<dbReference type="CDD" id="cd17321">
    <property type="entry name" value="MFS_MMR_MDR_like"/>
    <property type="match status" value="1"/>
</dbReference>
<keyword evidence="5 7" id="KW-1133">Transmembrane helix</keyword>
<feature type="transmembrane region" description="Helical" evidence="7">
    <location>
        <begin position="225"/>
        <end position="243"/>
    </location>
</feature>
<sequence>MTSRQKVVLVLLLGAQFMVSADFSILNVAIPVIGNGLGFELENFQWIATSFALASAGFTLVFGRIADLAGRRRMLIVGMVLLVVASLVGGLANTPTLLILARVAQGLATGIVIPSAMSLLTTSFPEGPLRDRALGLNGALLSAGFTAGAVLGGVLTGVASWRWAFLINVPVGLIVIALAPIVLTESKPTQRAKLDVPGAITVSLGLVALVYGISKQGEDGWGDPVGLLSLAVAAVLLVAFVFIELRVPSPLASMRILVRPTVSWGNFGGLISFTMETSAIFLMTLYLQEVLGYSALAAGLVFAVLGVAAFLGGILAPRIIARFGSPTALVVGLLIQGVMTAALFLVDREPGSVWLVIVATSVAGFGHMVAIVAYMVTATSGLPDDEQGLATGLTSMTQQVGITIGIPILSAIASSRIHLLETTSSRQDAVLGGVTTAVLVDAAIVVGGALLVALFLRKSRLVSAPAEAPVVERAAS</sequence>
<evidence type="ECO:0000256" key="2">
    <source>
        <dbReference type="ARBA" id="ARBA00022448"/>
    </source>
</evidence>
<feature type="transmembrane region" description="Helical" evidence="7">
    <location>
        <begin position="45"/>
        <end position="63"/>
    </location>
</feature>
<dbReference type="EMBL" id="PYAX01000002">
    <property type="protein sequence ID" value="PSL57236.1"/>
    <property type="molecule type" value="Genomic_DNA"/>
</dbReference>
<dbReference type="InterPro" id="IPR020846">
    <property type="entry name" value="MFS_dom"/>
</dbReference>
<evidence type="ECO:0000256" key="1">
    <source>
        <dbReference type="ARBA" id="ARBA00004651"/>
    </source>
</evidence>
<keyword evidence="3" id="KW-1003">Cell membrane</keyword>
<feature type="transmembrane region" description="Helical" evidence="7">
    <location>
        <begin position="99"/>
        <end position="121"/>
    </location>
</feature>
<accession>A0A2P8IFJ0</accession>
<dbReference type="Pfam" id="PF07690">
    <property type="entry name" value="MFS_1"/>
    <property type="match status" value="1"/>
</dbReference>
<keyword evidence="6 7" id="KW-0472">Membrane</keyword>
<dbReference type="InterPro" id="IPR036259">
    <property type="entry name" value="MFS_trans_sf"/>
</dbReference>
<dbReference type="PRINTS" id="PR01036">
    <property type="entry name" value="TCRTETB"/>
</dbReference>
<evidence type="ECO:0000313" key="9">
    <source>
        <dbReference type="EMBL" id="PSL57236.1"/>
    </source>
</evidence>
<evidence type="ECO:0000256" key="5">
    <source>
        <dbReference type="ARBA" id="ARBA00022989"/>
    </source>
</evidence>
<evidence type="ECO:0000256" key="7">
    <source>
        <dbReference type="SAM" id="Phobius"/>
    </source>
</evidence>
<dbReference type="GO" id="GO:0022857">
    <property type="term" value="F:transmembrane transporter activity"/>
    <property type="evidence" value="ECO:0007669"/>
    <property type="project" value="InterPro"/>
</dbReference>
<feature type="transmembrane region" description="Helical" evidence="7">
    <location>
        <begin position="429"/>
        <end position="456"/>
    </location>
</feature>
<feature type="transmembrane region" description="Helical" evidence="7">
    <location>
        <begin position="75"/>
        <end position="93"/>
    </location>
</feature>
<feature type="transmembrane region" description="Helical" evidence="7">
    <location>
        <begin position="161"/>
        <end position="182"/>
    </location>
</feature>
<keyword evidence="2" id="KW-0813">Transport</keyword>
<reference evidence="9 10" key="1">
    <citation type="submission" date="2018-03" db="EMBL/GenBank/DDBJ databases">
        <title>Genomic Encyclopedia of Type Strains, Phase III (KMG-III): the genomes of soil and plant-associated and newly described type strains.</title>
        <authorList>
            <person name="Whitman W."/>
        </authorList>
    </citation>
    <scope>NUCLEOTIDE SEQUENCE [LARGE SCALE GENOMIC DNA]</scope>
    <source>
        <strain evidence="9 10">CGMCC 4.7097</strain>
    </source>
</reference>
<comment type="subcellular location">
    <subcellularLocation>
        <location evidence="1">Cell membrane</location>
        <topology evidence="1">Multi-pass membrane protein</topology>
    </subcellularLocation>
</comment>
<dbReference type="PANTHER" id="PTHR42718">
    <property type="entry name" value="MAJOR FACILITATOR SUPERFAMILY MULTIDRUG TRANSPORTER MFSC"/>
    <property type="match status" value="1"/>
</dbReference>
<keyword evidence="10" id="KW-1185">Reference proteome</keyword>
<evidence type="ECO:0000256" key="4">
    <source>
        <dbReference type="ARBA" id="ARBA00022692"/>
    </source>
</evidence>
<dbReference type="Proteomes" id="UP000241118">
    <property type="component" value="Unassembled WGS sequence"/>
</dbReference>
<feature type="transmembrane region" description="Helical" evidence="7">
    <location>
        <begin position="293"/>
        <end position="316"/>
    </location>
</feature>
<dbReference type="Gene3D" id="1.20.1250.20">
    <property type="entry name" value="MFS general substrate transporter like domains"/>
    <property type="match status" value="1"/>
</dbReference>
<keyword evidence="4 7" id="KW-0812">Transmembrane</keyword>
<name>A0A2P8IFJ0_SACCR</name>
<dbReference type="PROSITE" id="PS50850">
    <property type="entry name" value="MFS"/>
    <property type="match status" value="1"/>
</dbReference>
<gene>
    <name evidence="9" type="ORF">B0I31_102214</name>
</gene>
<organism evidence="9 10">
    <name type="scientific">Saccharothrix carnea</name>
    <dbReference type="NCBI Taxonomy" id="1280637"/>
    <lineage>
        <taxon>Bacteria</taxon>
        <taxon>Bacillati</taxon>
        <taxon>Actinomycetota</taxon>
        <taxon>Actinomycetes</taxon>
        <taxon>Pseudonocardiales</taxon>
        <taxon>Pseudonocardiaceae</taxon>
        <taxon>Saccharothrix</taxon>
    </lineage>
</organism>
<feature type="transmembrane region" description="Helical" evidence="7">
    <location>
        <begin position="328"/>
        <end position="346"/>
    </location>
</feature>
<evidence type="ECO:0000256" key="6">
    <source>
        <dbReference type="ARBA" id="ARBA00023136"/>
    </source>
</evidence>
<feature type="transmembrane region" description="Helical" evidence="7">
    <location>
        <begin position="352"/>
        <end position="376"/>
    </location>
</feature>
<evidence type="ECO:0000259" key="8">
    <source>
        <dbReference type="PROSITE" id="PS50850"/>
    </source>
</evidence>
<feature type="transmembrane region" description="Helical" evidence="7">
    <location>
        <begin position="264"/>
        <end position="287"/>
    </location>
</feature>
<dbReference type="PANTHER" id="PTHR42718:SF46">
    <property type="entry name" value="BLR6921 PROTEIN"/>
    <property type="match status" value="1"/>
</dbReference>
<proteinExistence type="predicted"/>
<dbReference type="SUPFAM" id="SSF103473">
    <property type="entry name" value="MFS general substrate transporter"/>
    <property type="match status" value="1"/>
</dbReference>
<dbReference type="InterPro" id="IPR011701">
    <property type="entry name" value="MFS"/>
</dbReference>
<feature type="transmembrane region" description="Helical" evidence="7">
    <location>
        <begin position="194"/>
        <end position="213"/>
    </location>
</feature>
<feature type="transmembrane region" description="Helical" evidence="7">
    <location>
        <begin position="133"/>
        <end position="155"/>
    </location>
</feature>
<evidence type="ECO:0000256" key="3">
    <source>
        <dbReference type="ARBA" id="ARBA00022475"/>
    </source>
</evidence>
<feature type="domain" description="Major facilitator superfamily (MFS) profile" evidence="8">
    <location>
        <begin position="8"/>
        <end position="460"/>
    </location>
</feature>